<dbReference type="Gene3D" id="3.40.50.300">
    <property type="entry name" value="P-loop containing nucleotide triphosphate hydrolases"/>
    <property type="match status" value="1"/>
</dbReference>
<evidence type="ECO:0000313" key="11">
    <source>
        <dbReference type="Proteomes" id="UP000050424"/>
    </source>
</evidence>
<keyword evidence="3" id="KW-0227">DNA damage</keyword>
<feature type="domain" description="RecA family profile 1" evidence="9">
    <location>
        <begin position="56"/>
        <end position="256"/>
    </location>
</feature>
<dbReference type="PANTHER" id="PTHR46239:SF1">
    <property type="entry name" value="DNA REPAIR PROTEIN RAD51 HOMOLOG 3"/>
    <property type="match status" value="1"/>
</dbReference>
<keyword evidence="2" id="KW-0547">Nucleotide-binding</keyword>
<dbReference type="GO" id="GO:0000707">
    <property type="term" value="P:meiotic DNA recombinase assembly"/>
    <property type="evidence" value="ECO:0007669"/>
    <property type="project" value="TreeGrafter"/>
</dbReference>
<dbReference type="SUPFAM" id="SSF52540">
    <property type="entry name" value="P-loop containing nucleoside triphosphate hydrolases"/>
    <property type="match status" value="1"/>
</dbReference>
<dbReference type="GO" id="GO:0005657">
    <property type="term" value="C:replication fork"/>
    <property type="evidence" value="ECO:0007669"/>
    <property type="project" value="TreeGrafter"/>
</dbReference>
<feature type="compositionally biased region" description="Acidic residues" evidence="8">
    <location>
        <begin position="359"/>
        <end position="374"/>
    </location>
</feature>
<dbReference type="GO" id="GO:0140664">
    <property type="term" value="F:ATP-dependent DNA damage sensor activity"/>
    <property type="evidence" value="ECO:0007669"/>
    <property type="project" value="InterPro"/>
</dbReference>
<dbReference type="PANTHER" id="PTHR46239">
    <property type="entry name" value="DNA REPAIR PROTEIN RAD51 HOMOLOG 3 RAD51C"/>
    <property type="match status" value="1"/>
</dbReference>
<dbReference type="OrthoDB" id="5957327at2759"/>
<keyword evidence="11" id="KW-1185">Reference proteome</keyword>
<organism evidence="10 11">
    <name type="scientific">Neonectria ditissima</name>
    <dbReference type="NCBI Taxonomy" id="78410"/>
    <lineage>
        <taxon>Eukaryota</taxon>
        <taxon>Fungi</taxon>
        <taxon>Dikarya</taxon>
        <taxon>Ascomycota</taxon>
        <taxon>Pezizomycotina</taxon>
        <taxon>Sordariomycetes</taxon>
        <taxon>Hypocreomycetidae</taxon>
        <taxon>Hypocreales</taxon>
        <taxon>Nectriaceae</taxon>
        <taxon>Neonectria</taxon>
    </lineage>
</organism>
<protein>
    <recommendedName>
        <fullName evidence="7">DNA repair protein RAD51 homolog 3</fullName>
    </recommendedName>
</protein>
<evidence type="ECO:0000256" key="4">
    <source>
        <dbReference type="ARBA" id="ARBA00022840"/>
    </source>
</evidence>
<keyword evidence="6" id="KW-0539">Nucleus</keyword>
<keyword evidence="4" id="KW-0067">ATP-binding</keyword>
<dbReference type="Pfam" id="PF08423">
    <property type="entry name" value="Rad51"/>
    <property type="match status" value="1"/>
</dbReference>
<dbReference type="Proteomes" id="UP000050424">
    <property type="component" value="Unassembled WGS sequence"/>
</dbReference>
<dbReference type="GO" id="GO:0008821">
    <property type="term" value="F:crossover junction DNA endonuclease activity"/>
    <property type="evidence" value="ECO:0007669"/>
    <property type="project" value="TreeGrafter"/>
</dbReference>
<dbReference type="GO" id="GO:0000400">
    <property type="term" value="F:four-way junction DNA binding"/>
    <property type="evidence" value="ECO:0007669"/>
    <property type="project" value="TreeGrafter"/>
</dbReference>
<gene>
    <name evidence="10" type="ORF">AK830_g10965</name>
</gene>
<feature type="region of interest" description="Disordered" evidence="8">
    <location>
        <begin position="348"/>
        <end position="424"/>
    </location>
</feature>
<accession>A0A0P7ANK8</accession>
<sequence>MDYHAIHGHDRASFDTPGTRGYRRVSHALEAKLTRDLDRLPTISASQALDELRDDTSGLISTGLDDLDQALLGAAAIDSQGSARSGGVKRGQVTELWGPPGTGKTALGLQLTANALCDGDAVVWVDCFQTVRSHRIRAVVDATEKTRVHETSEGEQESALSRFFHYPCLTLPHFIALVSRPTPKSIPTNCSLFIISSLSALINSSLPKSNDAKAASKPGKGPNSSAKRVQALQSIMAALQKLAATRNCAVVMLSQCATKMQSERGAILIPAVNATVWDQGVSSRLVLFRDWIWHGNKPASVFLAALQKLDGKSTDEAVEGIVAFKVELDGVAKVPYDATQSIEMTGQKRKLGQTGLEVPDSEDDENYGWGDGDDAAMPAPPPQWQGSEDIILGQDVGRSEEEYSDDGSGDGDGEGEGSILYDSD</sequence>
<keyword evidence="5" id="KW-0234">DNA repair</keyword>
<dbReference type="CDD" id="cd01393">
    <property type="entry name" value="RecA-like"/>
    <property type="match status" value="1"/>
</dbReference>
<dbReference type="AlphaFoldDB" id="A0A0P7ANK8"/>
<evidence type="ECO:0000256" key="7">
    <source>
        <dbReference type="ARBA" id="ARBA00040674"/>
    </source>
</evidence>
<comment type="caution">
    <text evidence="10">The sequence shown here is derived from an EMBL/GenBank/DDBJ whole genome shotgun (WGS) entry which is preliminary data.</text>
</comment>
<dbReference type="STRING" id="78410.A0A0P7ANK8"/>
<evidence type="ECO:0000256" key="3">
    <source>
        <dbReference type="ARBA" id="ARBA00022763"/>
    </source>
</evidence>
<evidence type="ECO:0000256" key="1">
    <source>
        <dbReference type="ARBA" id="ARBA00004123"/>
    </source>
</evidence>
<name>A0A0P7ANK8_9HYPO</name>
<evidence type="ECO:0000256" key="8">
    <source>
        <dbReference type="SAM" id="MobiDB-lite"/>
    </source>
</evidence>
<dbReference type="EMBL" id="LKCW01000243">
    <property type="protein sequence ID" value="KPM35607.1"/>
    <property type="molecule type" value="Genomic_DNA"/>
</dbReference>
<evidence type="ECO:0000256" key="2">
    <source>
        <dbReference type="ARBA" id="ARBA00022741"/>
    </source>
</evidence>
<dbReference type="GO" id="GO:0033065">
    <property type="term" value="C:Rad51C-XRCC3 complex"/>
    <property type="evidence" value="ECO:0007669"/>
    <property type="project" value="TreeGrafter"/>
</dbReference>
<dbReference type="GO" id="GO:0007131">
    <property type="term" value="P:reciprocal meiotic recombination"/>
    <property type="evidence" value="ECO:0007669"/>
    <property type="project" value="TreeGrafter"/>
</dbReference>
<dbReference type="PROSITE" id="PS50162">
    <property type="entry name" value="RECA_2"/>
    <property type="match status" value="1"/>
</dbReference>
<dbReference type="GO" id="GO:0005524">
    <property type="term" value="F:ATP binding"/>
    <property type="evidence" value="ECO:0007669"/>
    <property type="project" value="UniProtKB-KW"/>
</dbReference>
<evidence type="ECO:0000256" key="6">
    <source>
        <dbReference type="ARBA" id="ARBA00023242"/>
    </source>
</evidence>
<evidence type="ECO:0000313" key="10">
    <source>
        <dbReference type="EMBL" id="KPM35607.1"/>
    </source>
</evidence>
<proteinExistence type="predicted"/>
<comment type="subcellular location">
    <subcellularLocation>
        <location evidence="1">Nucleus</location>
    </subcellularLocation>
</comment>
<reference evidence="10 11" key="1">
    <citation type="submission" date="2015-09" db="EMBL/GenBank/DDBJ databases">
        <title>Draft genome of a European isolate of the apple canker pathogen Neonectria ditissima.</title>
        <authorList>
            <person name="Gomez-Cortecero A."/>
            <person name="Harrison R.J."/>
            <person name="Armitage A.D."/>
        </authorList>
    </citation>
    <scope>NUCLEOTIDE SEQUENCE [LARGE SCALE GENOMIC DNA]</scope>
    <source>
        <strain evidence="10 11">R09/05</strain>
    </source>
</reference>
<evidence type="ECO:0000256" key="5">
    <source>
        <dbReference type="ARBA" id="ARBA00023204"/>
    </source>
</evidence>
<dbReference type="InterPro" id="IPR020588">
    <property type="entry name" value="RecA_ATP-bd"/>
</dbReference>
<dbReference type="GO" id="GO:0033063">
    <property type="term" value="C:Rad51B-Rad51C-Rad51D-XRCC2 complex"/>
    <property type="evidence" value="ECO:0007669"/>
    <property type="project" value="TreeGrafter"/>
</dbReference>
<evidence type="ECO:0000259" key="9">
    <source>
        <dbReference type="PROSITE" id="PS50162"/>
    </source>
</evidence>
<dbReference type="InterPro" id="IPR013632">
    <property type="entry name" value="Rad51_C"/>
</dbReference>
<dbReference type="InterPro" id="IPR027417">
    <property type="entry name" value="P-loop_NTPase"/>
</dbReference>
<dbReference type="InterPro" id="IPR052093">
    <property type="entry name" value="HR_Repair_Mediator"/>
</dbReference>
<feature type="compositionally biased region" description="Acidic residues" evidence="8">
    <location>
        <begin position="402"/>
        <end position="415"/>
    </location>
</feature>